<evidence type="ECO:0000313" key="11">
    <source>
        <dbReference type="WBParaSite" id="PSU_v2.g9171.t1"/>
    </source>
</evidence>
<feature type="region of interest" description="Disordered" evidence="8">
    <location>
        <begin position="1"/>
        <end position="43"/>
    </location>
</feature>
<evidence type="ECO:0000256" key="2">
    <source>
        <dbReference type="ARBA" id="ARBA00022552"/>
    </source>
</evidence>
<dbReference type="PROSITE" id="PS50082">
    <property type="entry name" value="WD_REPEATS_2"/>
    <property type="match status" value="1"/>
</dbReference>
<dbReference type="PANTHER" id="PTHR17605">
    <property type="entry name" value="RIBOSOME BIOGENESIS PROTEIN BOP1 BLOCK OF PROLIFERATION 1 PROTEIN"/>
    <property type="match status" value="1"/>
</dbReference>
<dbReference type="InterPro" id="IPR015943">
    <property type="entry name" value="WD40/YVTN_repeat-like_dom_sf"/>
</dbReference>
<keyword evidence="4" id="KW-0677">Repeat</keyword>
<dbReference type="SMART" id="SM01035">
    <property type="entry name" value="BOP1NT"/>
    <property type="match status" value="1"/>
</dbReference>
<evidence type="ECO:0000256" key="8">
    <source>
        <dbReference type="SAM" id="MobiDB-lite"/>
    </source>
</evidence>
<accession>A0A914Z923</accession>
<dbReference type="InterPro" id="IPR001680">
    <property type="entry name" value="WD40_rpt"/>
</dbReference>
<name>A0A914Z923_9BILA</name>
<keyword evidence="5 6" id="KW-0539">Nucleus</keyword>
<feature type="domain" description="BOP1 N-terminal" evidence="9">
    <location>
        <begin position="56"/>
        <end position="317"/>
    </location>
</feature>
<dbReference type="InterPro" id="IPR036322">
    <property type="entry name" value="WD40_repeat_dom_sf"/>
</dbReference>
<dbReference type="HAMAP" id="MF_03027">
    <property type="entry name" value="BOP1"/>
    <property type="match status" value="1"/>
</dbReference>
<dbReference type="Pfam" id="PF00400">
    <property type="entry name" value="WD40"/>
    <property type="match status" value="3"/>
</dbReference>
<organism evidence="10 11">
    <name type="scientific">Panagrolaimus superbus</name>
    <dbReference type="NCBI Taxonomy" id="310955"/>
    <lineage>
        <taxon>Eukaryota</taxon>
        <taxon>Metazoa</taxon>
        <taxon>Ecdysozoa</taxon>
        <taxon>Nematoda</taxon>
        <taxon>Chromadorea</taxon>
        <taxon>Rhabditida</taxon>
        <taxon>Tylenchina</taxon>
        <taxon>Panagrolaimomorpha</taxon>
        <taxon>Panagrolaimoidea</taxon>
        <taxon>Panagrolaimidae</taxon>
        <taxon>Panagrolaimus</taxon>
    </lineage>
</organism>
<sequence>MSKRTAALKTRASKLEEQDKKKQNRKLGGLTEDDRFDSSDEEDLRNTIGNVPIQWYDDYEHVGYDLDGKKILKTGAKKGEIDNFLDRMEDPDYWRKVFDRQTGEELTLTDEQVAKLRALATNAYPQIGYNPYEPFLDIFSSQTEIHPIDNRPRDKRSFIPSADEAKKVSKMVYAIKMGWTKSQQKEEKPKVYDLWASEDFESKSKSELARMRLHLPAPKLPLPHHAESYNPPEEYLFDDTELRKWEETEPEMRRIEYVPKKYDALRKVPFYDKFYNEHYDRCMDLFMAPRQRKNRLNVDPNELLPDLPDPRDLMPFPTMLGFYMKGHTGQVRTLAVEPSYGELLVSGSEDCTVRIWYIPTGRCLKTFKMNAPVTCVAFNPNPKYTLVAVACESTTVTLLNTECGDKLKVSATDEYLNSLKPNDAIDIKWNKRKNGRVELEMHDKIRQVVWHRKGDYFATVGFEFSASSVYIHQLSICASQKPFTKKKGHVQAVQFHPSQALFFVCTKEVVRVYDLVKCALVKKLTLGTRWASCMQIESNGDNLFIGGLDRAFCWMDLDLSTKPWKTLKHHQSAIRSVCHHNRYPLLATVSDDGTAVIYHARIPKDVIAENEIIPVKRIAAHRQPGENLSKKTKLDLTILASVWHSTQPWLLTGGADGKIGLFSY</sequence>
<dbReference type="SMART" id="SM00320">
    <property type="entry name" value="WD40"/>
    <property type="match status" value="7"/>
</dbReference>
<dbReference type="InterPro" id="IPR012953">
    <property type="entry name" value="BOP1_N_dom"/>
</dbReference>
<dbReference type="GO" id="GO:0005654">
    <property type="term" value="C:nucleoplasm"/>
    <property type="evidence" value="ECO:0007669"/>
    <property type="project" value="UniProtKB-SubCell"/>
</dbReference>
<dbReference type="PROSITE" id="PS50294">
    <property type="entry name" value="WD_REPEATS_REGION"/>
    <property type="match status" value="1"/>
</dbReference>
<dbReference type="WBParaSite" id="PSU_v2.g9171.t1">
    <property type="protein sequence ID" value="PSU_v2.g9171.t1"/>
    <property type="gene ID" value="PSU_v2.g9171"/>
</dbReference>
<evidence type="ECO:0000256" key="3">
    <source>
        <dbReference type="ARBA" id="ARBA00022574"/>
    </source>
</evidence>
<evidence type="ECO:0000256" key="4">
    <source>
        <dbReference type="ARBA" id="ARBA00022737"/>
    </source>
</evidence>
<dbReference type="GO" id="GO:0070545">
    <property type="term" value="C:PeBoW complex"/>
    <property type="evidence" value="ECO:0007669"/>
    <property type="project" value="TreeGrafter"/>
</dbReference>
<dbReference type="GO" id="GO:0030687">
    <property type="term" value="C:preribosome, large subunit precursor"/>
    <property type="evidence" value="ECO:0007669"/>
    <property type="project" value="UniProtKB-UniRule"/>
</dbReference>
<evidence type="ECO:0000256" key="7">
    <source>
        <dbReference type="PROSITE-ProRule" id="PRU00221"/>
    </source>
</evidence>
<evidence type="ECO:0000313" key="10">
    <source>
        <dbReference type="Proteomes" id="UP000887577"/>
    </source>
</evidence>
<keyword evidence="1 6" id="KW-0690">Ribosome biogenesis</keyword>
<evidence type="ECO:0000256" key="1">
    <source>
        <dbReference type="ARBA" id="ARBA00022517"/>
    </source>
</evidence>
<comment type="similarity">
    <text evidence="6">Belongs to the WD repeat BOP1/ERB1 family.</text>
</comment>
<protein>
    <recommendedName>
        <fullName evidence="6">Ribosome biogenesis protein BOP1 homolog</fullName>
    </recommendedName>
</protein>
<dbReference type="GO" id="GO:0043021">
    <property type="term" value="F:ribonucleoprotein complex binding"/>
    <property type="evidence" value="ECO:0007669"/>
    <property type="project" value="UniProtKB-UniRule"/>
</dbReference>
<dbReference type="InterPro" id="IPR028598">
    <property type="entry name" value="BOP1/Erb1"/>
</dbReference>
<dbReference type="Gene3D" id="2.130.10.10">
    <property type="entry name" value="YVTN repeat-like/Quinoprotein amine dehydrogenase"/>
    <property type="match status" value="1"/>
</dbReference>
<dbReference type="SUPFAM" id="SSF50978">
    <property type="entry name" value="WD40 repeat-like"/>
    <property type="match status" value="1"/>
</dbReference>
<comment type="function">
    <text evidence="6">Required for maturation of ribosomal RNAs and formation of the large ribosomal subunit.</text>
</comment>
<keyword evidence="3 7" id="KW-0853">WD repeat</keyword>
<dbReference type="Proteomes" id="UP000887577">
    <property type="component" value="Unplaced"/>
</dbReference>
<evidence type="ECO:0000256" key="6">
    <source>
        <dbReference type="HAMAP-Rule" id="MF_03027"/>
    </source>
</evidence>
<dbReference type="GO" id="GO:0000466">
    <property type="term" value="P:maturation of 5.8S rRNA from tricistronic rRNA transcript (SSU-rRNA, 5.8S rRNA, LSU-rRNA)"/>
    <property type="evidence" value="ECO:0007669"/>
    <property type="project" value="UniProtKB-UniRule"/>
</dbReference>
<reference evidence="11" key="1">
    <citation type="submission" date="2022-11" db="UniProtKB">
        <authorList>
            <consortium name="WormBaseParasite"/>
        </authorList>
    </citation>
    <scope>IDENTIFICATION</scope>
</reference>
<keyword evidence="10" id="KW-1185">Reference proteome</keyword>
<proteinExistence type="inferred from homology"/>
<dbReference type="Pfam" id="PF08145">
    <property type="entry name" value="BOP1NT"/>
    <property type="match status" value="1"/>
</dbReference>
<feature type="repeat" description="WD" evidence="7">
    <location>
        <begin position="324"/>
        <end position="366"/>
    </location>
</feature>
<dbReference type="GO" id="GO:0000463">
    <property type="term" value="P:maturation of LSU-rRNA from tricistronic rRNA transcript (SSU-rRNA, 5.8S rRNA, LSU-rRNA)"/>
    <property type="evidence" value="ECO:0007669"/>
    <property type="project" value="UniProtKB-UniRule"/>
</dbReference>
<dbReference type="PANTHER" id="PTHR17605:SF0">
    <property type="entry name" value="RIBOSOME BIOGENESIS PROTEIN BOP1"/>
    <property type="match status" value="1"/>
</dbReference>
<comment type="subcellular location">
    <subcellularLocation>
        <location evidence="6">Nucleus</location>
        <location evidence="6">Nucleolus</location>
    </subcellularLocation>
    <subcellularLocation>
        <location evidence="6">Nucleus</location>
        <location evidence="6">Nucleoplasm</location>
    </subcellularLocation>
</comment>
<dbReference type="AlphaFoldDB" id="A0A914Z923"/>
<evidence type="ECO:0000256" key="5">
    <source>
        <dbReference type="ARBA" id="ARBA00023242"/>
    </source>
</evidence>
<evidence type="ECO:0000259" key="9">
    <source>
        <dbReference type="SMART" id="SM01035"/>
    </source>
</evidence>
<keyword evidence="2 6" id="KW-0698">rRNA processing</keyword>